<sequence length="141" mass="15971">MSRILTFPLVLSLLLSALAVRADTIFVHPDVPIDHLSTNELRSIFSMRSLRWVNGVPIRVFVLSDQSPVHKSFVKQKLEMFPYQLRMTWDRAVFSGTGYPPRKVSNVEDMVSRVRSTKGGIGYVNDESIPLLEGVKIVEIN</sequence>
<reference evidence="2" key="1">
    <citation type="submission" date="2023-07" db="EMBL/GenBank/DDBJ databases">
        <title>Genome content predicts the carbon catabolic preferences of heterotrophic bacteria.</title>
        <authorList>
            <person name="Gralka M."/>
        </authorList>
    </citation>
    <scope>NUCLEOTIDE SEQUENCE</scope>
    <source>
        <strain evidence="2">I2M16</strain>
    </source>
</reference>
<name>A0AAW7XL82_9GAMM</name>
<evidence type="ECO:0000313" key="2">
    <source>
        <dbReference type="EMBL" id="MDO6454885.1"/>
    </source>
</evidence>
<feature type="chain" id="PRO_5043868849" description="PBP domain-containing protein" evidence="1">
    <location>
        <begin position="23"/>
        <end position="141"/>
    </location>
</feature>
<protein>
    <recommendedName>
        <fullName evidence="4">PBP domain-containing protein</fullName>
    </recommendedName>
</protein>
<proteinExistence type="predicted"/>
<gene>
    <name evidence="2" type="ORF">Q4490_15035</name>
</gene>
<evidence type="ECO:0000256" key="1">
    <source>
        <dbReference type="SAM" id="SignalP"/>
    </source>
</evidence>
<keyword evidence="1" id="KW-0732">Signal</keyword>
<dbReference type="SUPFAM" id="SSF53850">
    <property type="entry name" value="Periplasmic binding protein-like II"/>
    <property type="match status" value="1"/>
</dbReference>
<evidence type="ECO:0008006" key="4">
    <source>
        <dbReference type="Google" id="ProtNLM"/>
    </source>
</evidence>
<dbReference type="EMBL" id="JAUOPG010000010">
    <property type="protein sequence ID" value="MDO6454885.1"/>
    <property type="molecule type" value="Genomic_DNA"/>
</dbReference>
<accession>A0AAW7XL82</accession>
<evidence type="ECO:0000313" key="3">
    <source>
        <dbReference type="Proteomes" id="UP001169862"/>
    </source>
</evidence>
<dbReference type="RefSeq" id="WP_303551753.1">
    <property type="nucleotide sequence ID" value="NZ_JAUOPG010000010.1"/>
</dbReference>
<comment type="caution">
    <text evidence="2">The sequence shown here is derived from an EMBL/GenBank/DDBJ whole genome shotgun (WGS) entry which is preliminary data.</text>
</comment>
<feature type="signal peptide" evidence="1">
    <location>
        <begin position="1"/>
        <end position="22"/>
    </location>
</feature>
<dbReference type="Proteomes" id="UP001169862">
    <property type="component" value="Unassembled WGS sequence"/>
</dbReference>
<organism evidence="2 3">
    <name type="scientific">Neptunomonas phycophila</name>
    <dbReference type="NCBI Taxonomy" id="1572645"/>
    <lineage>
        <taxon>Bacteria</taxon>
        <taxon>Pseudomonadati</taxon>
        <taxon>Pseudomonadota</taxon>
        <taxon>Gammaproteobacteria</taxon>
        <taxon>Oceanospirillales</taxon>
        <taxon>Oceanospirillaceae</taxon>
        <taxon>Neptunomonas</taxon>
    </lineage>
</organism>
<dbReference type="AlphaFoldDB" id="A0AAW7XL82"/>
<dbReference type="Gene3D" id="3.40.190.10">
    <property type="entry name" value="Periplasmic binding protein-like II"/>
    <property type="match status" value="1"/>
</dbReference>